<sequence>MINTALLLRNPIDYILRNTTNTEFLRIGLTSPDWEALTHLKSIFELFKKPLIKLQGQVYTTISIGLLYIFQLLKNLQNLQQSFELRSITSDNVFFSIYSKAIQEGLLKLGKYFPTELTYLNLKDYKVFLFSIILDPQFKTIHFRPQGLLYHYPTIEEDVKNLFIQEYNNIKFLRENTYLPPEGSTDELYNPDFTSVNRVSESESNSDEELYPNYTSRVEEYDLYLYEDNCSPKVKKTLRLVEG</sequence>
<dbReference type="SUPFAM" id="SSF53098">
    <property type="entry name" value="Ribonuclease H-like"/>
    <property type="match status" value="1"/>
</dbReference>
<keyword evidence="2" id="KW-1185">Reference proteome</keyword>
<accession>A0A9P7GQ83</accession>
<evidence type="ECO:0000313" key="1">
    <source>
        <dbReference type="EMBL" id="KAG5654804.1"/>
    </source>
</evidence>
<evidence type="ECO:0000313" key="2">
    <source>
        <dbReference type="Proteomes" id="UP000782241"/>
    </source>
</evidence>
<comment type="caution">
    <text evidence="1">The sequence shown here is derived from an EMBL/GenBank/DDBJ whole genome shotgun (WGS) entry which is preliminary data.</text>
</comment>
<dbReference type="EMBL" id="JAGPUO010000076">
    <property type="protein sequence ID" value="KAG5654804.1"/>
    <property type="molecule type" value="Genomic_DNA"/>
</dbReference>
<name>A0A9P7GQ83_9HYPO</name>
<gene>
    <name evidence="1" type="ORF">KAF25_002876</name>
</gene>
<dbReference type="AlphaFoldDB" id="A0A9P7GQ83"/>
<proteinExistence type="predicted"/>
<dbReference type="InterPro" id="IPR012337">
    <property type="entry name" value="RNaseH-like_sf"/>
</dbReference>
<dbReference type="Proteomes" id="UP000782241">
    <property type="component" value="Unassembled WGS sequence"/>
</dbReference>
<reference evidence="1" key="1">
    <citation type="submission" date="2021-04" db="EMBL/GenBank/DDBJ databases">
        <title>Draft genome of Fusarium avenaceum strain F156N33, isolated from an atmospheric sample in Virginia.</title>
        <authorList>
            <person name="Yang S."/>
            <person name="Vinatzer B.A."/>
            <person name="Coleman J."/>
        </authorList>
    </citation>
    <scope>NUCLEOTIDE SEQUENCE</scope>
    <source>
        <strain evidence="1">F156N33</strain>
    </source>
</reference>
<protein>
    <submittedName>
        <fullName evidence="1">Uncharacterized protein</fullName>
    </submittedName>
</protein>
<organism evidence="1 2">
    <name type="scientific">Fusarium avenaceum</name>
    <dbReference type="NCBI Taxonomy" id="40199"/>
    <lineage>
        <taxon>Eukaryota</taxon>
        <taxon>Fungi</taxon>
        <taxon>Dikarya</taxon>
        <taxon>Ascomycota</taxon>
        <taxon>Pezizomycotina</taxon>
        <taxon>Sordariomycetes</taxon>
        <taxon>Hypocreomycetidae</taxon>
        <taxon>Hypocreales</taxon>
        <taxon>Nectriaceae</taxon>
        <taxon>Fusarium</taxon>
        <taxon>Fusarium tricinctum species complex</taxon>
    </lineage>
</organism>